<gene>
    <name evidence="1" type="ORF">LTR37_004372</name>
</gene>
<keyword evidence="2" id="KW-1185">Reference proteome</keyword>
<evidence type="ECO:0000313" key="2">
    <source>
        <dbReference type="Proteomes" id="UP001281147"/>
    </source>
</evidence>
<dbReference type="EMBL" id="JAUTXU010000026">
    <property type="protein sequence ID" value="KAK3719514.1"/>
    <property type="molecule type" value="Genomic_DNA"/>
</dbReference>
<proteinExistence type="predicted"/>
<reference evidence="1" key="1">
    <citation type="submission" date="2023-07" db="EMBL/GenBank/DDBJ databases">
        <title>Black Yeasts Isolated from many extreme environments.</title>
        <authorList>
            <person name="Coleine C."/>
            <person name="Stajich J.E."/>
            <person name="Selbmann L."/>
        </authorList>
    </citation>
    <scope>NUCLEOTIDE SEQUENCE</scope>
    <source>
        <strain evidence="1">CCFEE 5714</strain>
    </source>
</reference>
<sequence length="792" mass="86784">MSSLQDSQHFKTVRAKKAANTTQVPPLSNPGHSAPTTFFLRSERDVEKSSARGRKASRESNAPEEDSMTKTSMSESGTFGVQSLEDTIGSPAASDYTLSRTMSNVSEASVDANTKSSNMAGRKRKVHPLIAAAGQRIISSEHAPRNGSPVSLHSTDSPVRPHQRRGSVSSSINLSQPITPLKLSPQPQSAMPSTPRSGSPKSFRLSDEEASVASDSNSQAIQSSSEEDDDSVADGAKAQALPQLVMPSLAMPARRPFTERGRRMGRLKVMVVGAKGVGKTSLIQSICRVCEDVVHLDSTTSSTNVDSLTQNFDSAGNATRGMVEIGASTRPYPPWWTDFESRRQLHRRNSIGDGVLERNLTFLDTPGLDSGKHVEDVLQHFKKTLSRMGTMAKMSDSELVYMLSGEGGVQVDAVIYLFDAAVTSPESPEHLQMDYEQAELLRYLCKWTSVIPVIGRADTMDPAELMARKKQLMEMFEGLSVQPHITRPVEIEDSEPVEPFAISSALGDDTETLDASILMSSTYLQPLVPSELEVFVNQLLDPENMARLRHLSAIKFLLWRQENIGSHLDLQKQLLLNPRPSSPGITSTGAGSLPDETSKVLVPHATSSYFRSPSPSENDSSAPPPLRNASPSAPFRQVRLAKWAQDLQRSLENERRRYKQMYTNSTIPSSSEEWTPSTTTDSEKALSRPSRGRLGGDLSIIDPRDPLGVLAFGQAFRRRGWLALQVAGSCGLLGAVAWWVVRNWEYVQDLFGLDLGQGRMVQVTAVPAPTRNMFDVSGWRGTSLRGFFGWER</sequence>
<accession>A0ACC3NP16</accession>
<comment type="caution">
    <text evidence="1">The sequence shown here is derived from an EMBL/GenBank/DDBJ whole genome shotgun (WGS) entry which is preliminary data.</text>
</comment>
<name>A0ACC3NP16_9PEZI</name>
<evidence type="ECO:0000313" key="1">
    <source>
        <dbReference type="EMBL" id="KAK3719514.1"/>
    </source>
</evidence>
<protein>
    <submittedName>
        <fullName evidence="1">Uncharacterized protein</fullName>
    </submittedName>
</protein>
<dbReference type="Proteomes" id="UP001281147">
    <property type="component" value="Unassembled WGS sequence"/>
</dbReference>
<organism evidence="1 2">
    <name type="scientific">Vermiconidia calcicola</name>
    <dbReference type="NCBI Taxonomy" id="1690605"/>
    <lineage>
        <taxon>Eukaryota</taxon>
        <taxon>Fungi</taxon>
        <taxon>Dikarya</taxon>
        <taxon>Ascomycota</taxon>
        <taxon>Pezizomycotina</taxon>
        <taxon>Dothideomycetes</taxon>
        <taxon>Dothideomycetidae</taxon>
        <taxon>Mycosphaerellales</taxon>
        <taxon>Extremaceae</taxon>
        <taxon>Vermiconidia</taxon>
    </lineage>
</organism>